<keyword evidence="3" id="KW-1185">Reference proteome</keyword>
<reference evidence="2" key="1">
    <citation type="journal article" date="2020" name="Stud. Mycol.">
        <title>101 Dothideomycetes genomes: a test case for predicting lifestyles and emergence of pathogens.</title>
        <authorList>
            <person name="Haridas S."/>
            <person name="Albert R."/>
            <person name="Binder M."/>
            <person name="Bloem J."/>
            <person name="Labutti K."/>
            <person name="Salamov A."/>
            <person name="Andreopoulos B."/>
            <person name="Baker S."/>
            <person name="Barry K."/>
            <person name="Bills G."/>
            <person name="Bluhm B."/>
            <person name="Cannon C."/>
            <person name="Castanera R."/>
            <person name="Culley D."/>
            <person name="Daum C."/>
            <person name="Ezra D."/>
            <person name="Gonzalez J."/>
            <person name="Henrissat B."/>
            <person name="Kuo A."/>
            <person name="Liang C."/>
            <person name="Lipzen A."/>
            <person name="Lutzoni F."/>
            <person name="Magnuson J."/>
            <person name="Mondo S."/>
            <person name="Nolan M."/>
            <person name="Ohm R."/>
            <person name="Pangilinan J."/>
            <person name="Park H.-J."/>
            <person name="Ramirez L."/>
            <person name="Alfaro M."/>
            <person name="Sun H."/>
            <person name="Tritt A."/>
            <person name="Yoshinaga Y."/>
            <person name="Zwiers L.-H."/>
            <person name="Turgeon B."/>
            <person name="Goodwin S."/>
            <person name="Spatafora J."/>
            <person name="Crous P."/>
            <person name="Grigoriev I."/>
        </authorList>
    </citation>
    <scope>NUCLEOTIDE SEQUENCE</scope>
    <source>
        <strain evidence="2">CBS 130266</strain>
    </source>
</reference>
<accession>A0A9P4TZ78</accession>
<dbReference type="OrthoDB" id="3350591at2759"/>
<dbReference type="AlphaFoldDB" id="A0A9P4TZ78"/>
<protein>
    <submittedName>
        <fullName evidence="2">Uncharacterized protein</fullName>
    </submittedName>
</protein>
<evidence type="ECO:0000313" key="2">
    <source>
        <dbReference type="EMBL" id="KAF2431420.1"/>
    </source>
</evidence>
<dbReference type="InterPro" id="IPR053204">
    <property type="entry name" value="Oxopyrrolidines_Biosynth-assoc"/>
</dbReference>
<dbReference type="PANTHER" id="PTHR38797">
    <property type="entry name" value="NUCLEAR PORE COMPLEX PROTEIN NUP85-RELATED"/>
    <property type="match status" value="1"/>
</dbReference>
<dbReference type="Proteomes" id="UP000800235">
    <property type="component" value="Unassembled WGS sequence"/>
</dbReference>
<comment type="caution">
    <text evidence="2">The sequence shown here is derived from an EMBL/GenBank/DDBJ whole genome shotgun (WGS) entry which is preliminary data.</text>
</comment>
<feature type="region of interest" description="Disordered" evidence="1">
    <location>
        <begin position="1"/>
        <end position="22"/>
    </location>
</feature>
<dbReference type="EMBL" id="MU007032">
    <property type="protein sequence ID" value="KAF2431420.1"/>
    <property type="molecule type" value="Genomic_DNA"/>
</dbReference>
<evidence type="ECO:0000256" key="1">
    <source>
        <dbReference type="SAM" id="MobiDB-lite"/>
    </source>
</evidence>
<name>A0A9P4TZ78_9PEZI</name>
<gene>
    <name evidence="2" type="ORF">EJ08DRAFT_187091</name>
</gene>
<dbReference type="Pfam" id="PF12311">
    <property type="entry name" value="DUF3632"/>
    <property type="match status" value="1"/>
</dbReference>
<evidence type="ECO:0000313" key="3">
    <source>
        <dbReference type="Proteomes" id="UP000800235"/>
    </source>
</evidence>
<proteinExistence type="predicted"/>
<sequence>MTIQDEIDAIEAGKHSAPPPWEDPIARQKAETSKKIQAVIDSTNDFATQVDAIAALRGWFRLENIGSCPIIKSYMSGNLDVDTAVTQLSEPINECYTTANYGRQFRDAEQVAANQRKFYDADEARERWGDPLPEDPMPVIDDSAPDDSVEGLLWQLWFSILHVGKCTPYTDVAAQSKLLDLVEALKKLEDPPPPQNMTKALSHDWIWSTGKVWSNLNMLGPSTREMWNDMPHEKTITVPEIKAWANVNALVAGFVARGIADFWIYCIWAMRSALEDVPLVKDLDSFVPAAAAWISVLGRQLYDRNEDLTSKDPKRQGNPGAGGKVYKGPTAFCRERWDFWTQAFQDISERQDVKQTTREAADRAAKEMIVVEEEEKESTKSTHFSIE</sequence>
<dbReference type="InterPro" id="IPR022085">
    <property type="entry name" value="OpdG"/>
</dbReference>
<dbReference type="PANTHER" id="PTHR38797:SF4">
    <property type="entry name" value="NUCLEAR PORE COMPLEX PROTEIN NUP85"/>
    <property type="match status" value="1"/>
</dbReference>
<organism evidence="2 3">
    <name type="scientific">Tothia fuscella</name>
    <dbReference type="NCBI Taxonomy" id="1048955"/>
    <lineage>
        <taxon>Eukaryota</taxon>
        <taxon>Fungi</taxon>
        <taxon>Dikarya</taxon>
        <taxon>Ascomycota</taxon>
        <taxon>Pezizomycotina</taxon>
        <taxon>Dothideomycetes</taxon>
        <taxon>Pleosporomycetidae</taxon>
        <taxon>Venturiales</taxon>
        <taxon>Cylindrosympodiaceae</taxon>
        <taxon>Tothia</taxon>
    </lineage>
</organism>